<name>A1U825_MARN8</name>
<geneLocation type="plasmid" evidence="2 3">
    <name>pMAQU01</name>
</geneLocation>
<protein>
    <submittedName>
        <fullName evidence="2">Uncharacterized protein</fullName>
    </submittedName>
</protein>
<evidence type="ECO:0000256" key="1">
    <source>
        <dbReference type="SAM" id="Coils"/>
    </source>
</evidence>
<dbReference type="EMBL" id="CP000515">
    <property type="protein sequence ID" value="ABM21144.1"/>
    <property type="molecule type" value="Genomic_DNA"/>
</dbReference>
<accession>A1U825</accession>
<dbReference type="KEGG" id="maq:Maqu_4293"/>
<keyword evidence="1" id="KW-0175">Coiled coil</keyword>
<reference evidence="3" key="1">
    <citation type="journal article" date="2011" name="Appl. Environ. Microbiol.">
        <title>Genomic potential of Marinobacter aquaeolei, a biogeochemical 'opportunitroph'.</title>
        <authorList>
            <person name="Singer E."/>
            <person name="Webb E.A."/>
            <person name="Nelson W.C."/>
            <person name="Heidelberg J.F."/>
            <person name="Ivanova N."/>
            <person name="Pati A."/>
            <person name="Edwards K.J."/>
        </authorList>
    </citation>
    <scope>NUCLEOTIDE SEQUENCE [LARGE SCALE GENOMIC DNA]</scope>
    <source>
        <strain evidence="3">ATCC 700491 / DSM 11845 / VT8</strain>
    </source>
</reference>
<gene>
    <name evidence="2" type="ordered locus">Maqu_4293</name>
</gene>
<sequence>MEKTASQEIEQLREERNRLAHQRNMLGRAIADAAISAGLCREDANLTGPHLLDMAQGLGEALIRTKNELELAAERLIERPVRVENPPAPDFAAVEGKRIGELSPTQMDDATELWLRNNSGWFHEREYLEFLLHRLDQARGITPSNEASKLCETLRPGSTETKAQEAGAPMINPELEDMLTSYHGLRNSIISTGIEMAIIPPDYNRRSATHTDVVGLIQEMATQTGTSTQVTDTQRRRWNHVDLTNPVMLGQTQLYNDLADPIYEMATQLGKSPLPFGYPLTPAEAKGLLQTIAAPSARATAVDGPLDLASDIDDHASESPTPW</sequence>
<feature type="coiled-coil region" evidence="1">
    <location>
        <begin position="2"/>
        <end position="29"/>
    </location>
</feature>
<proteinExistence type="predicted"/>
<evidence type="ECO:0000313" key="3">
    <source>
        <dbReference type="Proteomes" id="UP000000998"/>
    </source>
</evidence>
<dbReference type="OrthoDB" id="6374613at2"/>
<dbReference type="HOGENOM" id="CLU_859988_0_0_6"/>
<keyword evidence="2" id="KW-0614">Plasmid</keyword>
<evidence type="ECO:0000313" key="2">
    <source>
        <dbReference type="EMBL" id="ABM21144.1"/>
    </source>
</evidence>
<dbReference type="Proteomes" id="UP000000998">
    <property type="component" value="Plasmid pMAQU01"/>
</dbReference>
<dbReference type="AlphaFoldDB" id="A1U825"/>
<organism evidence="2 3">
    <name type="scientific">Marinobacter nauticus (strain ATCC 700491 / DSM 11845 / VT8)</name>
    <name type="common">Marinobacter aquaeolei</name>
    <dbReference type="NCBI Taxonomy" id="351348"/>
    <lineage>
        <taxon>Bacteria</taxon>
        <taxon>Pseudomonadati</taxon>
        <taxon>Pseudomonadota</taxon>
        <taxon>Gammaproteobacteria</taxon>
        <taxon>Pseudomonadales</taxon>
        <taxon>Marinobacteraceae</taxon>
        <taxon>Marinobacter</taxon>
    </lineage>
</organism>
<dbReference type="RefSeq" id="WP_011783209.1">
    <property type="nucleotide sequence ID" value="NC_008738.1"/>
</dbReference>